<feature type="signal peptide" evidence="1">
    <location>
        <begin position="1"/>
        <end position="19"/>
    </location>
</feature>
<evidence type="ECO:0000313" key="2">
    <source>
        <dbReference type="EMBL" id="KAF7345211.1"/>
    </source>
</evidence>
<accession>A0A8H6XRE0</accession>
<sequence>MQVLSFVFALCLAVLRAHGQNQVVCDEIQTAAVIETNTVNAFLASAPANIIGSEVPAVIDACNEAKGLAAQLTTLEQKAIAAGCGNPVYDNLDFYLAAFGLQNYLMFCY</sequence>
<dbReference type="AlphaFoldDB" id="A0A8H6XRE0"/>
<organism evidence="2 3">
    <name type="scientific">Mycena sanguinolenta</name>
    <dbReference type="NCBI Taxonomy" id="230812"/>
    <lineage>
        <taxon>Eukaryota</taxon>
        <taxon>Fungi</taxon>
        <taxon>Dikarya</taxon>
        <taxon>Basidiomycota</taxon>
        <taxon>Agaricomycotina</taxon>
        <taxon>Agaricomycetes</taxon>
        <taxon>Agaricomycetidae</taxon>
        <taxon>Agaricales</taxon>
        <taxon>Marasmiineae</taxon>
        <taxon>Mycenaceae</taxon>
        <taxon>Mycena</taxon>
    </lineage>
</organism>
<dbReference type="Proteomes" id="UP000623467">
    <property type="component" value="Unassembled WGS sequence"/>
</dbReference>
<evidence type="ECO:0000256" key="1">
    <source>
        <dbReference type="SAM" id="SignalP"/>
    </source>
</evidence>
<dbReference type="EMBL" id="JACAZH010000020">
    <property type="protein sequence ID" value="KAF7345211.1"/>
    <property type="molecule type" value="Genomic_DNA"/>
</dbReference>
<name>A0A8H6XRE0_9AGAR</name>
<feature type="chain" id="PRO_5034287784" evidence="1">
    <location>
        <begin position="20"/>
        <end position="109"/>
    </location>
</feature>
<keyword evidence="1" id="KW-0732">Signal</keyword>
<evidence type="ECO:0000313" key="3">
    <source>
        <dbReference type="Proteomes" id="UP000623467"/>
    </source>
</evidence>
<reference evidence="2" key="1">
    <citation type="submission" date="2020-05" db="EMBL/GenBank/DDBJ databases">
        <title>Mycena genomes resolve the evolution of fungal bioluminescence.</title>
        <authorList>
            <person name="Tsai I.J."/>
        </authorList>
    </citation>
    <scope>NUCLEOTIDE SEQUENCE</scope>
    <source>
        <strain evidence="2">160909Yilan</strain>
    </source>
</reference>
<gene>
    <name evidence="2" type="ORF">MSAN_01897600</name>
</gene>
<proteinExistence type="predicted"/>
<protein>
    <submittedName>
        <fullName evidence="2">Uncharacterized protein</fullName>
    </submittedName>
</protein>
<keyword evidence="3" id="KW-1185">Reference proteome</keyword>
<comment type="caution">
    <text evidence="2">The sequence shown here is derived from an EMBL/GenBank/DDBJ whole genome shotgun (WGS) entry which is preliminary data.</text>
</comment>